<evidence type="ECO:0000313" key="6">
    <source>
        <dbReference type="Proteomes" id="UP001180020"/>
    </source>
</evidence>
<evidence type="ECO:0000313" key="4">
    <source>
        <dbReference type="EMBL" id="KAK1291943.1"/>
    </source>
</evidence>
<feature type="region of interest" description="Leucine repeat II (LRII)" evidence="3">
    <location>
        <begin position="262"/>
        <end position="294"/>
    </location>
</feature>
<keyword evidence="1" id="KW-0805">Transcription regulation</keyword>
<dbReference type="EMBL" id="JAUJYO010000017">
    <property type="protein sequence ID" value="KAK1291943.1"/>
    <property type="molecule type" value="Genomic_DNA"/>
</dbReference>
<dbReference type="PROSITE" id="PS50985">
    <property type="entry name" value="GRAS"/>
    <property type="match status" value="1"/>
</dbReference>
<reference evidence="5" key="1">
    <citation type="journal article" date="2023" name="Nat. Commun.">
        <title>Diploid and tetraploid genomes of Acorus and the evolution of monocots.</title>
        <authorList>
            <person name="Ma L."/>
            <person name="Liu K.W."/>
            <person name="Li Z."/>
            <person name="Hsiao Y.Y."/>
            <person name="Qi Y."/>
            <person name="Fu T."/>
            <person name="Tang G.D."/>
            <person name="Zhang D."/>
            <person name="Sun W.H."/>
            <person name="Liu D.K."/>
            <person name="Li Y."/>
            <person name="Chen G.Z."/>
            <person name="Liu X.D."/>
            <person name="Liao X.Y."/>
            <person name="Jiang Y.T."/>
            <person name="Yu X."/>
            <person name="Hao Y."/>
            <person name="Huang J."/>
            <person name="Zhao X.W."/>
            <person name="Ke S."/>
            <person name="Chen Y.Y."/>
            <person name="Wu W.L."/>
            <person name="Hsu J.L."/>
            <person name="Lin Y.F."/>
            <person name="Huang M.D."/>
            <person name="Li C.Y."/>
            <person name="Huang L."/>
            <person name="Wang Z.W."/>
            <person name="Zhao X."/>
            <person name="Zhong W.Y."/>
            <person name="Peng D.H."/>
            <person name="Ahmad S."/>
            <person name="Lan S."/>
            <person name="Zhang J.S."/>
            <person name="Tsai W.C."/>
            <person name="Van de Peer Y."/>
            <person name="Liu Z.J."/>
        </authorList>
    </citation>
    <scope>NUCLEOTIDE SEQUENCE</scope>
    <source>
        <strain evidence="5">CP</strain>
    </source>
</reference>
<dbReference type="AlphaFoldDB" id="A0AAV9CWD0"/>
<dbReference type="PANTHER" id="PTHR31636">
    <property type="entry name" value="OSJNBA0084A10.13 PROTEIN-RELATED"/>
    <property type="match status" value="1"/>
</dbReference>
<proteinExistence type="inferred from homology"/>
<evidence type="ECO:0000313" key="5">
    <source>
        <dbReference type="EMBL" id="KAK1293511.1"/>
    </source>
</evidence>
<sequence length="475" mass="53112">MDDTQFATLQTAIQSFQAPENPNPPLMPPSSLELIRTHHHHNKPGSKQLREARQTPERGFKELSTEEVLRLASARFIQSSAPKTEGHPFGFVLSNLTRAESRNVELAELLLSAAEKVGNQQYDRAETLLKRCEESSPTSGNPVERVVHYFARALRSRIEREEGRGKGKGVPAGEALEAMMSPHPLLVTTARVLPFCKVIQFTAMQAIIDGIGDARRVHAIDLGIQMGVQWPILMEHLASRRNPPCERLVISAVTKSETLVSETRRWLASFAESLSLPFSFNPVIVSDMGSLKSDMFTEAADAVVVYSSMILYRLIVKQEKLVSLLNVLKTLNPRVMAVAELETSQNSTSFVARFVEALFYYSAFFDALETFMGREDGDRRRMESEFFGEGIRSVVAVEGEERIVRKVRISVWRSFFGRFRAEEVELNRWAEYQAGLIVGGFGSGGRDCTIEVDGKALIVGWKGTPLASISAWKFR</sequence>
<dbReference type="InterPro" id="IPR005202">
    <property type="entry name" value="TF_GRAS"/>
</dbReference>
<accession>A0AAV9CWD0</accession>
<evidence type="ECO:0000256" key="1">
    <source>
        <dbReference type="ARBA" id="ARBA00023015"/>
    </source>
</evidence>
<dbReference type="Proteomes" id="UP001180020">
    <property type="component" value="Unassembled WGS sequence"/>
</dbReference>
<dbReference type="Pfam" id="PF03514">
    <property type="entry name" value="GRAS"/>
    <property type="match status" value="1"/>
</dbReference>
<reference evidence="5" key="2">
    <citation type="submission" date="2023-06" db="EMBL/GenBank/DDBJ databases">
        <authorList>
            <person name="Ma L."/>
            <person name="Liu K.-W."/>
            <person name="Li Z."/>
            <person name="Hsiao Y.-Y."/>
            <person name="Qi Y."/>
            <person name="Fu T."/>
            <person name="Tang G."/>
            <person name="Zhang D."/>
            <person name="Sun W.-H."/>
            <person name="Liu D.-K."/>
            <person name="Li Y."/>
            <person name="Chen G.-Z."/>
            <person name="Liu X.-D."/>
            <person name="Liao X.-Y."/>
            <person name="Jiang Y.-T."/>
            <person name="Yu X."/>
            <person name="Hao Y."/>
            <person name="Huang J."/>
            <person name="Zhao X.-W."/>
            <person name="Ke S."/>
            <person name="Chen Y.-Y."/>
            <person name="Wu W.-L."/>
            <person name="Hsu J.-L."/>
            <person name="Lin Y.-F."/>
            <person name="Huang M.-D."/>
            <person name="Li C.-Y."/>
            <person name="Huang L."/>
            <person name="Wang Z.-W."/>
            <person name="Zhao X."/>
            <person name="Zhong W.-Y."/>
            <person name="Peng D.-H."/>
            <person name="Ahmad S."/>
            <person name="Lan S."/>
            <person name="Zhang J.-S."/>
            <person name="Tsai W.-C."/>
            <person name="Van De Peer Y."/>
            <person name="Liu Z.-J."/>
        </authorList>
    </citation>
    <scope>NUCLEOTIDE SEQUENCE</scope>
    <source>
        <strain evidence="5">CP</strain>
        <tissue evidence="5">Leaves</tissue>
    </source>
</reference>
<keyword evidence="2" id="KW-0804">Transcription</keyword>
<comment type="caution">
    <text evidence="5">The sequence shown here is derived from an EMBL/GenBank/DDBJ whole genome shotgun (WGS) entry which is preliminary data.</text>
</comment>
<evidence type="ECO:0000256" key="2">
    <source>
        <dbReference type="ARBA" id="ARBA00023163"/>
    </source>
</evidence>
<dbReference type="EMBL" id="JAUJYO010000017">
    <property type="protein sequence ID" value="KAK1293511.1"/>
    <property type="molecule type" value="Genomic_DNA"/>
</dbReference>
<evidence type="ECO:0000256" key="3">
    <source>
        <dbReference type="PROSITE-ProRule" id="PRU01191"/>
    </source>
</evidence>
<comment type="caution">
    <text evidence="3">Lacks conserved residue(s) required for the propagation of feature annotation.</text>
</comment>
<protein>
    <submittedName>
        <fullName evidence="5">Scarecrow-like protein 4</fullName>
    </submittedName>
</protein>
<keyword evidence="6" id="KW-1185">Reference proteome</keyword>
<comment type="similarity">
    <text evidence="3">Belongs to the GRAS family.</text>
</comment>
<feature type="region of interest" description="SAW" evidence="3">
    <location>
        <begin position="396"/>
        <end position="473"/>
    </location>
</feature>
<gene>
    <name evidence="5" type="primary">SCL4</name>
    <name evidence="5" type="ORF">QJS10_CPB17g01085</name>
    <name evidence="4" type="ORF">QJS10_CPB17g01086</name>
</gene>
<organism evidence="5 6">
    <name type="scientific">Acorus calamus</name>
    <name type="common">Sweet flag</name>
    <dbReference type="NCBI Taxonomy" id="4465"/>
    <lineage>
        <taxon>Eukaryota</taxon>
        <taxon>Viridiplantae</taxon>
        <taxon>Streptophyta</taxon>
        <taxon>Embryophyta</taxon>
        <taxon>Tracheophyta</taxon>
        <taxon>Spermatophyta</taxon>
        <taxon>Magnoliopsida</taxon>
        <taxon>Liliopsida</taxon>
        <taxon>Acoraceae</taxon>
        <taxon>Acorus</taxon>
    </lineage>
</organism>
<name>A0AAV9CWD0_ACOCL</name>